<dbReference type="EC" id="3.6.1.41" evidence="1"/>
<comment type="caution">
    <text evidence="8">The sequence shown here is derived from an EMBL/GenBank/DDBJ whole genome shotgun (WGS) entry which is preliminary data.</text>
</comment>
<protein>
    <recommendedName>
        <fullName evidence="1">bis(5'-nucleosyl)-tetraphosphatase (symmetrical)</fullName>
        <ecNumber evidence="1">3.6.1.41</ecNumber>
    </recommendedName>
</protein>
<dbReference type="GO" id="GO:0000166">
    <property type="term" value="F:nucleotide binding"/>
    <property type="evidence" value="ECO:0007669"/>
    <property type="project" value="UniProtKB-KW"/>
</dbReference>
<evidence type="ECO:0000256" key="5">
    <source>
        <dbReference type="ARBA" id="ARBA00023004"/>
    </source>
</evidence>
<dbReference type="NCBIfam" id="TIGR00488">
    <property type="entry name" value="bis(5'-nucleosyl)-tetraphosphatase (symmetrical) YqeK"/>
    <property type="match status" value="1"/>
</dbReference>
<name>A0A4Y7WJ51_9BACI</name>
<dbReference type="PANTHER" id="PTHR35795">
    <property type="entry name" value="SLR1885 PROTEIN"/>
    <property type="match status" value="1"/>
</dbReference>
<evidence type="ECO:0000256" key="3">
    <source>
        <dbReference type="ARBA" id="ARBA00022741"/>
    </source>
</evidence>
<evidence type="ECO:0000256" key="6">
    <source>
        <dbReference type="ARBA" id="ARBA00049417"/>
    </source>
</evidence>
<dbReference type="EMBL" id="SNUX01000003">
    <property type="protein sequence ID" value="TES48125.1"/>
    <property type="molecule type" value="Genomic_DNA"/>
</dbReference>
<dbReference type="InterPro" id="IPR006674">
    <property type="entry name" value="HD_domain"/>
</dbReference>
<dbReference type="InterPro" id="IPR005249">
    <property type="entry name" value="YqeK"/>
</dbReference>
<reference evidence="8 9" key="1">
    <citation type="submission" date="2019-03" db="EMBL/GenBank/DDBJ databases">
        <authorList>
            <person name="Liu G."/>
        </authorList>
    </citation>
    <scope>NUCLEOTIDE SEQUENCE [LARGE SCALE GENOMIC DNA]</scope>
    <source>
        <strain evidence="8 9">DSM 19099</strain>
    </source>
</reference>
<evidence type="ECO:0000313" key="8">
    <source>
        <dbReference type="EMBL" id="TES48125.1"/>
    </source>
</evidence>
<accession>A0A4Y7WJ51</accession>
<keyword evidence="4" id="KW-0378">Hydrolase</keyword>
<evidence type="ECO:0000313" key="9">
    <source>
        <dbReference type="Proteomes" id="UP000298210"/>
    </source>
</evidence>
<dbReference type="Proteomes" id="UP000298210">
    <property type="component" value="Unassembled WGS sequence"/>
</dbReference>
<keyword evidence="2" id="KW-0479">Metal-binding</keyword>
<evidence type="ECO:0000256" key="1">
    <source>
        <dbReference type="ARBA" id="ARBA00012506"/>
    </source>
</evidence>
<sequence length="191" mass="21740">MTVTLTEAWNIVRRHLPEKRFKHTVGVRDTAIRLAKHYYVDEKKAELAAIVHDLCKYFDTDEMKQGLATVGENHWAACGSELLHAPYGAMYVEKELGIKDNDILQAIRSHTTGRAAMSPLEQVVFVADYIEPNRSFVGVDQARKYATVSLDTACLFSLTNTIQYLLSKRSPIHPYTVEAYNYYTLKGEHKD</sequence>
<proteinExistence type="predicted"/>
<evidence type="ECO:0000259" key="7">
    <source>
        <dbReference type="PROSITE" id="PS51831"/>
    </source>
</evidence>
<dbReference type="GO" id="GO:0046872">
    <property type="term" value="F:metal ion binding"/>
    <property type="evidence" value="ECO:0007669"/>
    <property type="project" value="UniProtKB-KW"/>
</dbReference>
<dbReference type="PANTHER" id="PTHR35795:SF1">
    <property type="entry name" value="BIS(5'-NUCLEOSYL)-TETRAPHOSPHATASE, SYMMETRICAL"/>
    <property type="match status" value="1"/>
</dbReference>
<dbReference type="SUPFAM" id="SSF109604">
    <property type="entry name" value="HD-domain/PDEase-like"/>
    <property type="match status" value="1"/>
</dbReference>
<dbReference type="RefSeq" id="WP_134259391.1">
    <property type="nucleotide sequence ID" value="NZ_LDIM01000014.1"/>
</dbReference>
<dbReference type="GO" id="GO:0008803">
    <property type="term" value="F:bis(5'-nucleosyl)-tetraphosphatase (symmetrical) activity"/>
    <property type="evidence" value="ECO:0007669"/>
    <property type="project" value="UniProtKB-EC"/>
</dbReference>
<dbReference type="AlphaFoldDB" id="A0A4Y7WJ51"/>
<comment type="catalytic activity">
    <reaction evidence="6">
        <text>P(1),P(4)-bis(5'-adenosyl) tetraphosphate + H2O = 2 ADP + 2 H(+)</text>
        <dbReference type="Rhea" id="RHEA:24252"/>
        <dbReference type="ChEBI" id="CHEBI:15377"/>
        <dbReference type="ChEBI" id="CHEBI:15378"/>
        <dbReference type="ChEBI" id="CHEBI:58141"/>
        <dbReference type="ChEBI" id="CHEBI:456216"/>
        <dbReference type="EC" id="3.6.1.41"/>
    </reaction>
</comment>
<dbReference type="Gene3D" id="1.10.3210.10">
    <property type="entry name" value="Hypothetical protein af1432"/>
    <property type="match status" value="1"/>
</dbReference>
<dbReference type="InterPro" id="IPR003607">
    <property type="entry name" value="HD/PDEase_dom"/>
</dbReference>
<dbReference type="PROSITE" id="PS51831">
    <property type="entry name" value="HD"/>
    <property type="match status" value="1"/>
</dbReference>
<keyword evidence="3" id="KW-0547">Nucleotide-binding</keyword>
<dbReference type="CDD" id="cd00077">
    <property type="entry name" value="HDc"/>
    <property type="match status" value="1"/>
</dbReference>
<organism evidence="8 9">
    <name type="scientific">Shouchella lehensis</name>
    <dbReference type="NCBI Taxonomy" id="300825"/>
    <lineage>
        <taxon>Bacteria</taxon>
        <taxon>Bacillati</taxon>
        <taxon>Bacillota</taxon>
        <taxon>Bacilli</taxon>
        <taxon>Bacillales</taxon>
        <taxon>Bacillaceae</taxon>
        <taxon>Shouchella</taxon>
    </lineage>
</organism>
<gene>
    <name evidence="8" type="ORF">E2L03_13415</name>
</gene>
<evidence type="ECO:0000256" key="2">
    <source>
        <dbReference type="ARBA" id="ARBA00022723"/>
    </source>
</evidence>
<dbReference type="InterPro" id="IPR051094">
    <property type="entry name" value="Diverse_Catalytic_Enzymes"/>
</dbReference>
<dbReference type="SMART" id="SM00471">
    <property type="entry name" value="HDc"/>
    <property type="match status" value="1"/>
</dbReference>
<keyword evidence="5" id="KW-0408">Iron</keyword>
<feature type="domain" description="HD" evidence="7">
    <location>
        <begin position="20"/>
        <end position="133"/>
    </location>
</feature>
<evidence type="ECO:0000256" key="4">
    <source>
        <dbReference type="ARBA" id="ARBA00022801"/>
    </source>
</evidence>
<dbReference type="Pfam" id="PF01966">
    <property type="entry name" value="HD"/>
    <property type="match status" value="1"/>
</dbReference>